<evidence type="ECO:0000313" key="1">
    <source>
        <dbReference type="EMBL" id="KAH7838637.1"/>
    </source>
</evidence>
<sequence length="181" mass="20731">MFLVDRFSQAYVDGVDSFIEFAKAQSGEAVEIKCPCRNCRNYYKNEYDTVKAPLLVRGMMVSYTTWLLHGEIPQIDEQGDSEDENGDDGDDDYEQLMEDHYKGTYMDGDTIERERNFEQLLEAAQRSLYPGCSDTLLSFIIEILQVKVEHGWSNTSFNRLLKLATIKMIRVGPVVTDSQLS</sequence>
<comment type="caution">
    <text evidence="1">The sequence shown here is derived from an EMBL/GenBank/DDBJ whole genome shotgun (WGS) entry which is preliminary data.</text>
</comment>
<gene>
    <name evidence="1" type="ORF">Vadar_029362</name>
</gene>
<accession>A0ACB7XD09</accession>
<reference evidence="1 2" key="1">
    <citation type="journal article" date="2021" name="Hortic Res">
        <title>High-quality reference genome and annotation aids understanding of berry development for evergreen blueberry (Vaccinium darrowii).</title>
        <authorList>
            <person name="Yu J."/>
            <person name="Hulse-Kemp A.M."/>
            <person name="Babiker E."/>
            <person name="Staton M."/>
        </authorList>
    </citation>
    <scope>NUCLEOTIDE SEQUENCE [LARGE SCALE GENOMIC DNA]</scope>
    <source>
        <strain evidence="2">cv. NJ 8807/NJ 8810</strain>
        <tissue evidence="1">Young leaf</tissue>
    </source>
</reference>
<proteinExistence type="predicted"/>
<name>A0ACB7XD09_9ERIC</name>
<dbReference type="Proteomes" id="UP000828048">
    <property type="component" value="Chromosome 6"/>
</dbReference>
<organism evidence="1 2">
    <name type="scientific">Vaccinium darrowii</name>
    <dbReference type="NCBI Taxonomy" id="229202"/>
    <lineage>
        <taxon>Eukaryota</taxon>
        <taxon>Viridiplantae</taxon>
        <taxon>Streptophyta</taxon>
        <taxon>Embryophyta</taxon>
        <taxon>Tracheophyta</taxon>
        <taxon>Spermatophyta</taxon>
        <taxon>Magnoliopsida</taxon>
        <taxon>eudicotyledons</taxon>
        <taxon>Gunneridae</taxon>
        <taxon>Pentapetalae</taxon>
        <taxon>asterids</taxon>
        <taxon>Ericales</taxon>
        <taxon>Ericaceae</taxon>
        <taxon>Vaccinioideae</taxon>
        <taxon>Vaccinieae</taxon>
        <taxon>Vaccinium</taxon>
    </lineage>
</organism>
<protein>
    <submittedName>
        <fullName evidence="1">Uncharacterized protein</fullName>
    </submittedName>
</protein>
<keyword evidence="2" id="KW-1185">Reference proteome</keyword>
<dbReference type="EMBL" id="CM037156">
    <property type="protein sequence ID" value="KAH7838637.1"/>
    <property type="molecule type" value="Genomic_DNA"/>
</dbReference>
<evidence type="ECO:0000313" key="2">
    <source>
        <dbReference type="Proteomes" id="UP000828048"/>
    </source>
</evidence>